<dbReference type="Gene3D" id="3.40.50.300">
    <property type="entry name" value="P-loop containing nucleotide triphosphate hydrolases"/>
    <property type="match status" value="1"/>
</dbReference>
<proteinExistence type="predicted"/>
<evidence type="ECO:0000313" key="1">
    <source>
        <dbReference type="EMBL" id="HIZ17853.1"/>
    </source>
</evidence>
<dbReference type="EMBL" id="DXBZ01000037">
    <property type="protein sequence ID" value="HIZ17853.1"/>
    <property type="molecule type" value="Genomic_DNA"/>
</dbReference>
<comment type="caution">
    <text evidence="1">The sequence shown here is derived from an EMBL/GenBank/DDBJ whole genome shotgun (WGS) entry which is preliminary data.</text>
</comment>
<sequence length="450" mass="49474">MSNRFDECRALMEAGGFRFLDWQRIVVGSWLGVDAFGRWAAKSCGEHVPRQNGKTLGTTEPRMNWGAFALNELVLYTSHLQKTSTETFEDMAGFFDQKKFHKYLRAIRTALGREAIEFRNGGKIKFLARTRNGGRGQHADLLVFDEDQELTDEQQASFMPCLSASSNPQILYTGTPPDESAPGMVARRIRDRALSGAEGIAYAEWSVPEVGDINDRDRWYETNPSLGVLILESTIEAEALDMAPDKFARERLGWWSPTECNVEHVIDADAWALCETDDPPEPRVTCAGVKFGPDRATLAYCLRPAEGASYVEWVDTRPLSEGVGWVAAWLDARRDKVATVAIDGGSTAALTTRLADMGFPKRAIVTAGPRDMAKAVSMLANAVAEHDLAHYGQDELTASATLTARRRIGSDGVGFEDAGGADSTLIEACALALWQAKTTKRRPGRKAVVY</sequence>
<accession>A0A9D2DIY5</accession>
<protein>
    <recommendedName>
        <fullName evidence="3">Terminase</fullName>
    </recommendedName>
</protein>
<evidence type="ECO:0000313" key="2">
    <source>
        <dbReference type="Proteomes" id="UP000824029"/>
    </source>
</evidence>
<evidence type="ECO:0008006" key="3">
    <source>
        <dbReference type="Google" id="ProtNLM"/>
    </source>
</evidence>
<dbReference type="InterPro" id="IPR027417">
    <property type="entry name" value="P-loop_NTPase"/>
</dbReference>
<organism evidence="1 2">
    <name type="scientific">Candidatus Olsenella stercoravium</name>
    <dbReference type="NCBI Taxonomy" id="2838713"/>
    <lineage>
        <taxon>Bacteria</taxon>
        <taxon>Bacillati</taxon>
        <taxon>Actinomycetota</taxon>
        <taxon>Coriobacteriia</taxon>
        <taxon>Coriobacteriales</taxon>
        <taxon>Atopobiaceae</taxon>
        <taxon>Olsenella</taxon>
    </lineage>
</organism>
<gene>
    <name evidence="1" type="ORF">IAA22_01905</name>
</gene>
<name>A0A9D2DIY5_9ACTN</name>
<reference evidence="1" key="2">
    <citation type="submission" date="2021-04" db="EMBL/GenBank/DDBJ databases">
        <authorList>
            <person name="Gilroy R."/>
        </authorList>
    </citation>
    <scope>NUCLEOTIDE SEQUENCE</scope>
    <source>
        <strain evidence="1">ChiHecolR3B27-1887</strain>
    </source>
</reference>
<dbReference type="AlphaFoldDB" id="A0A9D2DIY5"/>
<dbReference type="Proteomes" id="UP000824029">
    <property type="component" value="Unassembled WGS sequence"/>
</dbReference>
<reference evidence="1" key="1">
    <citation type="journal article" date="2021" name="PeerJ">
        <title>Extensive microbial diversity within the chicken gut microbiome revealed by metagenomics and culture.</title>
        <authorList>
            <person name="Gilroy R."/>
            <person name="Ravi A."/>
            <person name="Getino M."/>
            <person name="Pursley I."/>
            <person name="Horton D.L."/>
            <person name="Alikhan N.F."/>
            <person name="Baker D."/>
            <person name="Gharbi K."/>
            <person name="Hall N."/>
            <person name="Watson M."/>
            <person name="Adriaenssens E.M."/>
            <person name="Foster-Nyarko E."/>
            <person name="Jarju S."/>
            <person name="Secka A."/>
            <person name="Antonio M."/>
            <person name="Oren A."/>
            <person name="Chaudhuri R.R."/>
            <person name="La Ragione R."/>
            <person name="Hildebrand F."/>
            <person name="Pallen M.J."/>
        </authorList>
    </citation>
    <scope>NUCLEOTIDE SEQUENCE</scope>
    <source>
        <strain evidence="1">ChiHecolR3B27-1887</strain>
    </source>
</reference>